<proteinExistence type="predicted"/>
<dbReference type="Proteomes" id="UP001172083">
    <property type="component" value="Unassembled WGS sequence"/>
</dbReference>
<evidence type="ECO:0000313" key="1">
    <source>
        <dbReference type="EMBL" id="MDN5217043.1"/>
    </source>
</evidence>
<dbReference type="Gene3D" id="2.50.20.10">
    <property type="entry name" value="Lipoprotein localisation LolA/LolB/LppX"/>
    <property type="match status" value="1"/>
</dbReference>
<name>A0ABT8LHN5_9BACT</name>
<accession>A0ABT8LHN5</accession>
<organism evidence="1 2">
    <name type="scientific">Agaribacillus aureus</name>
    <dbReference type="NCBI Taxonomy" id="3051825"/>
    <lineage>
        <taxon>Bacteria</taxon>
        <taxon>Pseudomonadati</taxon>
        <taxon>Bacteroidota</taxon>
        <taxon>Cytophagia</taxon>
        <taxon>Cytophagales</taxon>
        <taxon>Splendidivirgaceae</taxon>
        <taxon>Agaribacillus</taxon>
    </lineage>
</organism>
<protein>
    <recommendedName>
        <fullName evidence="3">Lipoprotein</fullName>
    </recommendedName>
</protein>
<dbReference type="EMBL" id="JAUJEB010000012">
    <property type="protein sequence ID" value="MDN5217043.1"/>
    <property type="molecule type" value="Genomic_DNA"/>
</dbReference>
<keyword evidence="2" id="KW-1185">Reference proteome</keyword>
<gene>
    <name evidence="1" type="ORF">QQ020_33540</name>
</gene>
<evidence type="ECO:0008006" key="3">
    <source>
        <dbReference type="Google" id="ProtNLM"/>
    </source>
</evidence>
<reference evidence="1" key="1">
    <citation type="submission" date="2023-06" db="EMBL/GenBank/DDBJ databases">
        <title>Genomic of Agaribacillus aureum.</title>
        <authorList>
            <person name="Wang G."/>
        </authorList>
    </citation>
    <scope>NUCLEOTIDE SEQUENCE</scope>
    <source>
        <strain evidence="1">BMA12</strain>
    </source>
</reference>
<sequence>MNLTVNKKFVRVALSGILSPVLWLALLTLTNCTLYDLRPEALRQSVEISDDQRGDQIMEKAAIAHGWDQLGDIKVEAIYRDHWPSDLMRWLFHPWPSHAQLIKHTFTNYDLYSGEVEFLDGKDSGELWGLENGQPFLHKNKKKEFRKHKSTSFYLPTYQYFMQIGYWIKNIPIRKFLKEEQINGRTYLVLLATWNKLSPQKDYDQYIFYINKESYLIEMVEYTIRAQFPSAHGTNTFSDFKKTGDLMIPYKQTITVNPEDQKIVHQLVLEKFSYWPI</sequence>
<comment type="caution">
    <text evidence="1">The sequence shown here is derived from an EMBL/GenBank/DDBJ whole genome shotgun (WGS) entry which is preliminary data.</text>
</comment>
<dbReference type="RefSeq" id="WP_346762379.1">
    <property type="nucleotide sequence ID" value="NZ_JAUJEB010000012.1"/>
</dbReference>
<evidence type="ECO:0000313" key="2">
    <source>
        <dbReference type="Proteomes" id="UP001172083"/>
    </source>
</evidence>